<reference evidence="1 2" key="1">
    <citation type="submission" date="2019-05" db="EMBL/GenBank/DDBJ databases">
        <authorList>
            <consortium name="Science for Life Laboratories"/>
        </authorList>
    </citation>
    <scope>NUCLEOTIDE SEQUENCE [LARGE SCALE GENOMIC DNA]</scope>
    <source>
        <strain evidence="1">Soil9</strain>
    </source>
</reference>
<dbReference type="AlphaFoldDB" id="A0A6P2CW73"/>
<dbReference type="Proteomes" id="UP000464178">
    <property type="component" value="Chromosome"/>
</dbReference>
<protein>
    <submittedName>
        <fullName evidence="1">Uncharacterized protein</fullName>
    </submittedName>
</protein>
<keyword evidence="2" id="KW-1185">Reference proteome</keyword>
<dbReference type="KEGG" id="gms:SOIL9_43260"/>
<evidence type="ECO:0000313" key="1">
    <source>
        <dbReference type="EMBL" id="VTR93388.1"/>
    </source>
</evidence>
<dbReference type="EMBL" id="LR593886">
    <property type="protein sequence ID" value="VTR93388.1"/>
    <property type="molecule type" value="Genomic_DNA"/>
</dbReference>
<dbReference type="RefSeq" id="WP_162668122.1">
    <property type="nucleotide sequence ID" value="NZ_LR593886.1"/>
</dbReference>
<organism evidence="1 2">
    <name type="scientific">Gemmata massiliana</name>
    <dbReference type="NCBI Taxonomy" id="1210884"/>
    <lineage>
        <taxon>Bacteria</taxon>
        <taxon>Pseudomonadati</taxon>
        <taxon>Planctomycetota</taxon>
        <taxon>Planctomycetia</taxon>
        <taxon>Gemmatales</taxon>
        <taxon>Gemmataceae</taxon>
        <taxon>Gemmata</taxon>
    </lineage>
</organism>
<evidence type="ECO:0000313" key="2">
    <source>
        <dbReference type="Proteomes" id="UP000464178"/>
    </source>
</evidence>
<proteinExistence type="predicted"/>
<name>A0A6P2CW73_9BACT</name>
<sequence length="251" mass="28353">MDQIFDPRSLPQPTDEQYASFAEHIGEAHSWYKHLPLLTGRPFVVFLAPDSGIGRRVARLTGSGYHLETPAEGPVFTVENPRLHYSWKTSEEYRRRFGYLDFASKGHDGTFGRDVGGPMYVPQEVWDRCSFTLFPYVSGGAGLESIRWAHEEAVAELQAGTSHPMRDAVLQWARLAQEHGEAWQSMNDGDREIVMARGREEAEPPETTPAVDRYYGIEAQLEAVYFEQLRPGELAKIRSALDELRVLLAGQ</sequence>
<gene>
    <name evidence="1" type="ORF">SOIL9_43260</name>
</gene>
<accession>A0A6P2CW73</accession>